<sequence>MVTLSTVPQRLRYLRPTLRSLLDQSCPPDRILLAWPDYSLRKNVPYPEPSGLPAGVDVLRCTDVGPATKLLPALVEEPDAVLVVVDDDAIYPHDFLESLLASHRRMPHAALGVRGQRVRYGVDPRYLGHVSGTAVREPVPVDVLMGMWGYLIPPGALDAAVHDFDGWPAEVRWQDDVWISAHLAKRGVSRYVVPIPGVPIESAAAFVGALHHTVNRSGHNEATAFETFRDWWEK</sequence>
<dbReference type="SUPFAM" id="SSF53448">
    <property type="entry name" value="Nucleotide-diphospho-sugar transferases"/>
    <property type="match status" value="1"/>
</dbReference>
<dbReference type="EMBL" id="CP060828">
    <property type="protein sequence ID" value="QNP74119.1"/>
    <property type="molecule type" value="Genomic_DNA"/>
</dbReference>
<dbReference type="AlphaFoldDB" id="A0A7H0IMV3"/>
<accession>A0A7H0IMV3</accession>
<reference evidence="1 2" key="1">
    <citation type="submission" date="2020-08" db="EMBL/GenBank/DDBJ databases">
        <title>A novel species.</title>
        <authorList>
            <person name="Gao J."/>
        </authorList>
    </citation>
    <scope>NUCLEOTIDE SEQUENCE [LARGE SCALE GENOMIC DNA]</scope>
    <source>
        <strain evidence="1 2">CRXT-G-22</strain>
    </source>
</reference>
<protein>
    <recommendedName>
        <fullName evidence="3">Glycosyltransferase</fullName>
    </recommendedName>
</protein>
<dbReference type="Proteomes" id="UP000516052">
    <property type="component" value="Chromosome"/>
</dbReference>
<evidence type="ECO:0000313" key="2">
    <source>
        <dbReference type="Proteomes" id="UP000516052"/>
    </source>
</evidence>
<proteinExistence type="predicted"/>
<keyword evidence="2" id="KW-1185">Reference proteome</keyword>
<evidence type="ECO:0000313" key="1">
    <source>
        <dbReference type="EMBL" id="QNP74119.1"/>
    </source>
</evidence>
<evidence type="ECO:0008006" key="3">
    <source>
        <dbReference type="Google" id="ProtNLM"/>
    </source>
</evidence>
<dbReference type="KEGG" id="sroi:IAG44_34790"/>
<name>A0A7H0IMV3_9ACTN</name>
<dbReference type="InterPro" id="IPR029044">
    <property type="entry name" value="Nucleotide-diphossugar_trans"/>
</dbReference>
<organism evidence="1 2">
    <name type="scientific">Streptomyces roseirectus</name>
    <dbReference type="NCBI Taxonomy" id="2768066"/>
    <lineage>
        <taxon>Bacteria</taxon>
        <taxon>Bacillati</taxon>
        <taxon>Actinomycetota</taxon>
        <taxon>Actinomycetes</taxon>
        <taxon>Kitasatosporales</taxon>
        <taxon>Streptomycetaceae</taxon>
        <taxon>Streptomyces</taxon>
    </lineage>
</organism>
<gene>
    <name evidence="1" type="ORF">IAG44_34790</name>
</gene>